<keyword evidence="2" id="KW-1185">Reference proteome</keyword>
<evidence type="ECO:0000313" key="1">
    <source>
        <dbReference type="EMBL" id="CAG8842597.1"/>
    </source>
</evidence>
<protein>
    <submittedName>
        <fullName evidence="1">42088_t:CDS:1</fullName>
    </submittedName>
</protein>
<accession>A0ABN7WWW6</accession>
<gene>
    <name evidence="1" type="ORF">GMARGA_LOCUS36071</name>
</gene>
<feature type="non-terminal residue" evidence="1">
    <location>
        <position position="1"/>
    </location>
</feature>
<dbReference type="EMBL" id="CAJVQB010069527">
    <property type="protein sequence ID" value="CAG8842597.1"/>
    <property type="molecule type" value="Genomic_DNA"/>
</dbReference>
<reference evidence="1 2" key="1">
    <citation type="submission" date="2021-06" db="EMBL/GenBank/DDBJ databases">
        <authorList>
            <person name="Kallberg Y."/>
            <person name="Tangrot J."/>
            <person name="Rosling A."/>
        </authorList>
    </citation>
    <scope>NUCLEOTIDE SEQUENCE [LARGE SCALE GENOMIC DNA]</scope>
    <source>
        <strain evidence="1 2">120-4 pot B 10/14</strain>
    </source>
</reference>
<organism evidence="1 2">
    <name type="scientific">Gigaspora margarita</name>
    <dbReference type="NCBI Taxonomy" id="4874"/>
    <lineage>
        <taxon>Eukaryota</taxon>
        <taxon>Fungi</taxon>
        <taxon>Fungi incertae sedis</taxon>
        <taxon>Mucoromycota</taxon>
        <taxon>Glomeromycotina</taxon>
        <taxon>Glomeromycetes</taxon>
        <taxon>Diversisporales</taxon>
        <taxon>Gigasporaceae</taxon>
        <taxon>Gigaspora</taxon>
    </lineage>
</organism>
<comment type="caution">
    <text evidence="1">The sequence shown here is derived from an EMBL/GenBank/DDBJ whole genome shotgun (WGS) entry which is preliminary data.</text>
</comment>
<evidence type="ECO:0000313" key="2">
    <source>
        <dbReference type="Proteomes" id="UP000789901"/>
    </source>
</evidence>
<name>A0ABN7WWW6_GIGMA</name>
<dbReference type="Proteomes" id="UP000789901">
    <property type="component" value="Unassembled WGS sequence"/>
</dbReference>
<proteinExistence type="predicted"/>
<feature type="non-terminal residue" evidence="1">
    <location>
        <position position="40"/>
    </location>
</feature>
<sequence length="40" mass="4520">ALTLSSLTLSGYFSPDLLFYSKTFNHSLNSPTFFIHIIII</sequence>